<dbReference type="AlphaFoldDB" id="A0AA42BD83"/>
<sequence>MKVKPILTFALSLGMLSSAHAGIYADDLSRCLVGATTSTDKTELIRWVFATASEHPSVSDISSVTSAQREQMDYSIAMLFERLLTGDCLEQTQNALQYEGVSAMQKGFEVLGQVAMTGLMSDSKVSQAFSRFGKHLDASKFETLIRRN</sequence>
<feature type="signal peptide" evidence="1">
    <location>
        <begin position="1"/>
        <end position="21"/>
    </location>
</feature>
<accession>A0AA42BD83</accession>
<proteinExistence type="predicted"/>
<dbReference type="Proteomes" id="UP001165292">
    <property type="component" value="Unassembled WGS sequence"/>
</dbReference>
<evidence type="ECO:0000313" key="4">
    <source>
        <dbReference type="Proteomes" id="UP000269134"/>
    </source>
</evidence>
<gene>
    <name evidence="3" type="ORF">EA795_13010</name>
    <name evidence="2" type="ORF">NJF43_05660</name>
</gene>
<reference evidence="3 4" key="1">
    <citation type="submission" date="2018-10" db="EMBL/GenBank/DDBJ databases">
        <title>Pseudomonas sp. GL14 genome.</title>
        <authorList>
            <person name="Peng J."/>
            <person name="Liu Z.-P."/>
        </authorList>
    </citation>
    <scope>NUCLEOTIDE SEQUENCE [LARGE SCALE GENOMIC DNA]</scope>
    <source>
        <strain evidence="3 4">GL14</strain>
    </source>
</reference>
<name>A0AA42BD83_9GAMM</name>
<evidence type="ECO:0000313" key="3">
    <source>
        <dbReference type="EMBL" id="RMI00435.1"/>
    </source>
</evidence>
<evidence type="ECO:0000313" key="2">
    <source>
        <dbReference type="EMBL" id="MCO7544240.1"/>
    </source>
</evidence>
<keyword evidence="4" id="KW-1185">Reference proteome</keyword>
<evidence type="ECO:0000313" key="5">
    <source>
        <dbReference type="Proteomes" id="UP001165292"/>
    </source>
</evidence>
<comment type="caution">
    <text evidence="2">The sequence shown here is derived from an EMBL/GenBank/DDBJ whole genome shotgun (WGS) entry which is preliminary data.</text>
</comment>
<evidence type="ECO:0000256" key="1">
    <source>
        <dbReference type="SAM" id="SignalP"/>
    </source>
</evidence>
<feature type="chain" id="PRO_5041220993" evidence="1">
    <location>
        <begin position="22"/>
        <end position="148"/>
    </location>
</feature>
<dbReference type="EMBL" id="JAMYBS010000004">
    <property type="protein sequence ID" value="MCO7544240.1"/>
    <property type="molecule type" value="Genomic_DNA"/>
</dbReference>
<protein>
    <submittedName>
        <fullName evidence="2">Uncharacterized protein</fullName>
    </submittedName>
</protein>
<dbReference type="GeneID" id="84609957"/>
<dbReference type="EMBL" id="RFFL01000009">
    <property type="protein sequence ID" value="RMI00435.1"/>
    <property type="molecule type" value="Genomic_DNA"/>
</dbReference>
<dbReference type="Proteomes" id="UP000269134">
    <property type="component" value="Unassembled WGS sequence"/>
</dbReference>
<organism evidence="2 5">
    <name type="scientific">Stutzerimonas nitrititolerans</name>
    <dbReference type="NCBI Taxonomy" id="2482751"/>
    <lineage>
        <taxon>Bacteria</taxon>
        <taxon>Pseudomonadati</taxon>
        <taxon>Pseudomonadota</taxon>
        <taxon>Gammaproteobacteria</taxon>
        <taxon>Pseudomonadales</taxon>
        <taxon>Pseudomonadaceae</taxon>
        <taxon>Stutzerimonas</taxon>
    </lineage>
</organism>
<reference evidence="2" key="2">
    <citation type="submission" date="2022-06" db="EMBL/GenBank/DDBJ databases">
        <title>Detection of beta-lactamases in bacteria of animal origin.</title>
        <authorList>
            <person name="Mlynarcik P."/>
            <person name="Zdarska V."/>
            <person name="Chudobova H."/>
            <person name="Prochazkova P."/>
            <person name="Hricova K."/>
            <person name="Mezerova K."/>
            <person name="Bardon J."/>
            <person name="Dolejska M."/>
            <person name="Sukkar I."/>
            <person name="Kolar M."/>
        </authorList>
    </citation>
    <scope>NUCLEOTIDE SEQUENCE</scope>
    <source>
        <strain evidence="2">S 300-3</strain>
    </source>
</reference>
<dbReference type="RefSeq" id="WP_058076007.1">
    <property type="nucleotide sequence ID" value="NZ_DALYPK010000005.1"/>
</dbReference>
<keyword evidence="1" id="KW-0732">Signal</keyword>